<dbReference type="EMBL" id="BAABFR010000011">
    <property type="protein sequence ID" value="GAA4387088.1"/>
    <property type="molecule type" value="Genomic_DNA"/>
</dbReference>
<organism evidence="1 2">
    <name type="scientific">Tsukamurella soli</name>
    <dbReference type="NCBI Taxonomy" id="644556"/>
    <lineage>
        <taxon>Bacteria</taxon>
        <taxon>Bacillati</taxon>
        <taxon>Actinomycetota</taxon>
        <taxon>Actinomycetes</taxon>
        <taxon>Mycobacteriales</taxon>
        <taxon>Tsukamurellaceae</taxon>
        <taxon>Tsukamurella</taxon>
    </lineage>
</organism>
<dbReference type="InterPro" id="IPR051806">
    <property type="entry name" value="HAD-like_SPP"/>
</dbReference>
<reference evidence="2" key="1">
    <citation type="journal article" date="2019" name="Int. J. Syst. Evol. Microbiol.">
        <title>The Global Catalogue of Microorganisms (GCM) 10K type strain sequencing project: providing services to taxonomists for standard genome sequencing and annotation.</title>
        <authorList>
            <consortium name="The Broad Institute Genomics Platform"/>
            <consortium name="The Broad Institute Genome Sequencing Center for Infectious Disease"/>
            <person name="Wu L."/>
            <person name="Ma J."/>
        </authorList>
    </citation>
    <scope>NUCLEOTIDE SEQUENCE [LARGE SCALE GENOMIC DNA]</scope>
    <source>
        <strain evidence="2">JCM 17688</strain>
    </source>
</reference>
<comment type="caution">
    <text evidence="1">The sequence shown here is derived from an EMBL/GenBank/DDBJ whole genome shotgun (WGS) entry which is preliminary data.</text>
</comment>
<evidence type="ECO:0000313" key="1">
    <source>
        <dbReference type="EMBL" id="GAA4387088.1"/>
    </source>
</evidence>
<dbReference type="RefSeq" id="WP_344992069.1">
    <property type="nucleotide sequence ID" value="NZ_BAABFR010000011.1"/>
</dbReference>
<proteinExistence type="predicted"/>
<accession>A0ABP8J956</accession>
<dbReference type="SUPFAM" id="SSF56784">
    <property type="entry name" value="HAD-like"/>
    <property type="match status" value="1"/>
</dbReference>
<name>A0ABP8J956_9ACTN</name>
<evidence type="ECO:0000313" key="2">
    <source>
        <dbReference type="Proteomes" id="UP001500635"/>
    </source>
</evidence>
<dbReference type="InterPro" id="IPR006439">
    <property type="entry name" value="HAD-SF_hydro_IA"/>
</dbReference>
<dbReference type="PANTHER" id="PTHR43481:SF4">
    <property type="entry name" value="GLYCEROL-1-PHOSPHATE PHOSPHOHYDROLASE 1-RELATED"/>
    <property type="match status" value="1"/>
</dbReference>
<dbReference type="PANTHER" id="PTHR43481">
    <property type="entry name" value="FRUCTOSE-1-PHOSPHATE PHOSPHATASE"/>
    <property type="match status" value="1"/>
</dbReference>
<dbReference type="Gene3D" id="3.40.50.1000">
    <property type="entry name" value="HAD superfamily/HAD-like"/>
    <property type="match status" value="1"/>
</dbReference>
<dbReference type="InterPro" id="IPR023214">
    <property type="entry name" value="HAD_sf"/>
</dbReference>
<dbReference type="InterPro" id="IPR036412">
    <property type="entry name" value="HAD-like_sf"/>
</dbReference>
<evidence type="ECO:0008006" key="3">
    <source>
        <dbReference type="Google" id="ProtNLM"/>
    </source>
</evidence>
<dbReference type="NCBIfam" id="TIGR01509">
    <property type="entry name" value="HAD-SF-IA-v3"/>
    <property type="match status" value="1"/>
</dbReference>
<dbReference type="Proteomes" id="UP001500635">
    <property type="component" value="Unassembled WGS sequence"/>
</dbReference>
<gene>
    <name evidence="1" type="ORF">GCM10023147_11110</name>
</gene>
<keyword evidence="2" id="KW-1185">Reference proteome</keyword>
<dbReference type="Pfam" id="PF00702">
    <property type="entry name" value="Hydrolase"/>
    <property type="match status" value="1"/>
</dbReference>
<protein>
    <recommendedName>
        <fullName evidence="3">Haloacid dehalogenase superfamily, subfamily IA, variant 3 with third motif having DD or ED</fullName>
    </recommendedName>
</protein>
<sequence>MAVDEVPGAAALTRSLPMDRWAIVTSGTRAIAAARLAAAGITTPHVVVTAENVANGKPAPDPYMLAAARLQRPPAMCAVFEDAPAGVTAARRAGVRTVVGVGAALSGTCVSVVVDDLRGIVFDGTHLRIPE</sequence>